<protein>
    <submittedName>
        <fullName evidence="4">CDP-alcohol phosphatidyltransferase</fullName>
    </submittedName>
</protein>
<dbReference type="RefSeq" id="WP_420244033.1">
    <property type="nucleotide sequence ID" value="NZ_BOPV01000001.1"/>
</dbReference>
<dbReference type="Gene3D" id="1.20.120.1760">
    <property type="match status" value="1"/>
</dbReference>
<evidence type="ECO:0000313" key="4">
    <source>
        <dbReference type="EMBL" id="GIL40818.1"/>
    </source>
</evidence>
<dbReference type="GO" id="GO:0016780">
    <property type="term" value="F:phosphotransferase activity, for other substituted phosphate groups"/>
    <property type="evidence" value="ECO:0007669"/>
    <property type="project" value="InterPro"/>
</dbReference>
<comment type="similarity">
    <text evidence="2">Belongs to the CDP-alcohol phosphatidyltransferase class-I family.</text>
</comment>
<feature type="transmembrane region" description="Helical" evidence="3">
    <location>
        <begin position="164"/>
        <end position="190"/>
    </location>
</feature>
<dbReference type="InterPro" id="IPR048254">
    <property type="entry name" value="CDP_ALCOHOL_P_TRANSF_CS"/>
</dbReference>
<keyword evidence="3" id="KW-0472">Membrane</keyword>
<reference evidence="4" key="1">
    <citation type="submission" date="2021-02" db="EMBL/GenBank/DDBJ databases">
        <title>Genome sequence of Rhodospirillales sp. strain TMPK1 isolated from soil.</title>
        <authorList>
            <person name="Nakai R."/>
            <person name="Kusada H."/>
            <person name="Tamaki H."/>
        </authorList>
    </citation>
    <scope>NUCLEOTIDE SEQUENCE</scope>
    <source>
        <strain evidence="4">TMPK1</strain>
    </source>
</reference>
<dbReference type="GO" id="GO:0008654">
    <property type="term" value="P:phospholipid biosynthetic process"/>
    <property type="evidence" value="ECO:0007669"/>
    <property type="project" value="InterPro"/>
</dbReference>
<evidence type="ECO:0000256" key="1">
    <source>
        <dbReference type="ARBA" id="ARBA00022679"/>
    </source>
</evidence>
<keyword evidence="1 2" id="KW-0808">Transferase</keyword>
<dbReference type="PROSITE" id="PS00379">
    <property type="entry name" value="CDP_ALCOHOL_P_TRANSF"/>
    <property type="match status" value="1"/>
</dbReference>
<evidence type="ECO:0000256" key="3">
    <source>
        <dbReference type="SAM" id="Phobius"/>
    </source>
</evidence>
<sequence length="206" mass="22311">MDGRTWTHKLATPLVRPLLAIGATPNHVTTARLITGLIACGLFSIGTREGEIWGGVLWVVSAFFDRLDGQLARIGNMQSAAGHRYDYMVDNTTTALFFVAIGFGLRHSFLGNWSIPLGILTGVSLLFCNWYSEILERNDTSGKRAYQGAFGFDLDDALYLFGPIAWLGILAPILIAASVSAPIITVITGVRVLKLKREQRSAAAAA</sequence>
<proteinExistence type="inferred from homology"/>
<dbReference type="Proteomes" id="UP000681075">
    <property type="component" value="Unassembled WGS sequence"/>
</dbReference>
<dbReference type="InterPro" id="IPR043130">
    <property type="entry name" value="CDP-OH_PTrfase_TM_dom"/>
</dbReference>
<keyword evidence="3" id="KW-1133">Transmembrane helix</keyword>
<comment type="caution">
    <text evidence="4">The sequence shown here is derived from an EMBL/GenBank/DDBJ whole genome shotgun (WGS) entry which is preliminary data.</text>
</comment>
<evidence type="ECO:0000313" key="5">
    <source>
        <dbReference type="Proteomes" id="UP000681075"/>
    </source>
</evidence>
<dbReference type="GO" id="GO:0016020">
    <property type="term" value="C:membrane"/>
    <property type="evidence" value="ECO:0007669"/>
    <property type="project" value="InterPro"/>
</dbReference>
<accession>A0A8S8X9Y3</accession>
<dbReference type="AlphaFoldDB" id="A0A8S8X9Y3"/>
<dbReference type="EMBL" id="BOPV01000001">
    <property type="protein sequence ID" value="GIL40818.1"/>
    <property type="molecule type" value="Genomic_DNA"/>
</dbReference>
<dbReference type="Pfam" id="PF01066">
    <property type="entry name" value="CDP-OH_P_transf"/>
    <property type="match status" value="1"/>
</dbReference>
<evidence type="ECO:0000256" key="2">
    <source>
        <dbReference type="RuleBase" id="RU003750"/>
    </source>
</evidence>
<keyword evidence="3" id="KW-0812">Transmembrane</keyword>
<dbReference type="InterPro" id="IPR000462">
    <property type="entry name" value="CDP-OH_P_trans"/>
</dbReference>
<keyword evidence="5" id="KW-1185">Reference proteome</keyword>
<organism evidence="4 5">
    <name type="scientific">Roseiterribacter gracilis</name>
    <dbReference type="NCBI Taxonomy" id="2812848"/>
    <lineage>
        <taxon>Bacteria</taxon>
        <taxon>Pseudomonadati</taxon>
        <taxon>Pseudomonadota</taxon>
        <taxon>Alphaproteobacteria</taxon>
        <taxon>Rhodospirillales</taxon>
        <taxon>Roseiterribacteraceae</taxon>
        <taxon>Roseiterribacter</taxon>
    </lineage>
</organism>
<gene>
    <name evidence="4" type="ORF">TMPK1_30550</name>
</gene>
<name>A0A8S8X9Y3_9PROT</name>